<accession>A0A1J5PFH1</accession>
<organism evidence="1">
    <name type="scientific">mine drainage metagenome</name>
    <dbReference type="NCBI Taxonomy" id="410659"/>
    <lineage>
        <taxon>unclassified sequences</taxon>
        <taxon>metagenomes</taxon>
        <taxon>ecological metagenomes</taxon>
    </lineage>
</organism>
<reference evidence="1" key="1">
    <citation type="submission" date="2016-10" db="EMBL/GenBank/DDBJ databases">
        <title>Sequence of Gallionella enrichment culture.</title>
        <authorList>
            <person name="Poehlein A."/>
            <person name="Muehling M."/>
            <person name="Daniel R."/>
        </authorList>
    </citation>
    <scope>NUCLEOTIDE SEQUENCE</scope>
</reference>
<gene>
    <name evidence="1" type="ORF">GALL_544500</name>
</gene>
<name>A0A1J5PFH1_9ZZZZ</name>
<protein>
    <submittedName>
        <fullName evidence="1">Uncharacterized protein</fullName>
    </submittedName>
</protein>
<comment type="caution">
    <text evidence="1">The sequence shown here is derived from an EMBL/GenBank/DDBJ whole genome shotgun (WGS) entry which is preliminary data.</text>
</comment>
<dbReference type="EMBL" id="MLJW01008498">
    <property type="protein sequence ID" value="OIQ64003.1"/>
    <property type="molecule type" value="Genomic_DNA"/>
</dbReference>
<proteinExistence type="predicted"/>
<dbReference type="AlphaFoldDB" id="A0A1J5PFH1"/>
<evidence type="ECO:0000313" key="1">
    <source>
        <dbReference type="EMBL" id="OIQ64003.1"/>
    </source>
</evidence>
<sequence length="157" mass="16266">MPGQKHGAVVVRTPAAVTAKLAVARLLFAPSVRSMAGWAERRISSVLLLTMVAEVASVTPVRSMVSPAWKPSIWPANWVGSKARVPVFAANTIVSPADTVPVTSSVLPAAMVVVPVPVRLAMVTLDGSMTMAPLLTTAAEPDNDAFSSDSVPALVSP</sequence>